<sequence>MNTDVACFPEGVHRCRRSLFAGYRDIAEGRRQKEKPYKTRVLAFHLALTAKAIKLLLTAQIMLK</sequence>
<keyword evidence="1" id="KW-0812">Transmembrane</keyword>
<reference evidence="2 3" key="1">
    <citation type="submission" date="2016-11" db="EMBL/GenBank/DDBJ databases">
        <title>Draft Genome Sequences of Nine Cyanobacterial Strains from Diverse Habitats.</title>
        <authorList>
            <person name="Zhu T."/>
            <person name="Hou S."/>
            <person name="Lu X."/>
            <person name="Hess W.R."/>
        </authorList>
    </citation>
    <scope>NUCLEOTIDE SEQUENCE [LARGE SCALE GENOMIC DNA]</scope>
    <source>
        <strain evidence="2 3">IAM M-71</strain>
    </source>
</reference>
<dbReference type="EMBL" id="MRCE01000049">
    <property type="protein sequence ID" value="OKH31525.1"/>
    <property type="molecule type" value="Genomic_DNA"/>
</dbReference>
<keyword evidence="1" id="KW-1133">Transmembrane helix</keyword>
<dbReference type="RefSeq" id="WP_073596852.1">
    <property type="nucleotide sequence ID" value="NZ_MRCE01000049.1"/>
</dbReference>
<name>A0A1U7I5H1_9CYAN</name>
<evidence type="ECO:0000256" key="1">
    <source>
        <dbReference type="SAM" id="Phobius"/>
    </source>
</evidence>
<gene>
    <name evidence="2" type="ORF">NIES2119_28370</name>
</gene>
<dbReference type="AlphaFoldDB" id="A0A1U7I5H1"/>
<accession>A0A1U7I5H1</accession>
<dbReference type="Proteomes" id="UP000185860">
    <property type="component" value="Unassembled WGS sequence"/>
</dbReference>
<organism evidence="2 3">
    <name type="scientific">[Phormidium ambiguum] IAM M-71</name>
    <dbReference type="NCBI Taxonomy" id="454136"/>
    <lineage>
        <taxon>Bacteria</taxon>
        <taxon>Bacillati</taxon>
        <taxon>Cyanobacteriota</taxon>
        <taxon>Cyanophyceae</taxon>
        <taxon>Oscillatoriophycideae</taxon>
        <taxon>Aerosakkonematales</taxon>
        <taxon>Aerosakkonemataceae</taxon>
        <taxon>Floridanema</taxon>
    </lineage>
</organism>
<proteinExistence type="predicted"/>
<evidence type="ECO:0000313" key="2">
    <source>
        <dbReference type="EMBL" id="OKH31525.1"/>
    </source>
</evidence>
<evidence type="ECO:0008006" key="4">
    <source>
        <dbReference type="Google" id="ProtNLM"/>
    </source>
</evidence>
<protein>
    <recommendedName>
        <fullName evidence="4">Transposase DDE domain-containing protein</fullName>
    </recommendedName>
</protein>
<evidence type="ECO:0000313" key="3">
    <source>
        <dbReference type="Proteomes" id="UP000185860"/>
    </source>
</evidence>
<feature type="transmembrane region" description="Helical" evidence="1">
    <location>
        <begin position="41"/>
        <end position="63"/>
    </location>
</feature>
<dbReference type="STRING" id="454136.NIES2119_28370"/>
<comment type="caution">
    <text evidence="2">The sequence shown here is derived from an EMBL/GenBank/DDBJ whole genome shotgun (WGS) entry which is preliminary data.</text>
</comment>
<keyword evidence="1" id="KW-0472">Membrane</keyword>